<name>M2Y2P5_9NOCA</name>
<gene>
    <name evidence="1" type="ORF">G352_22476</name>
</gene>
<dbReference type="AlphaFoldDB" id="M2Y2P5"/>
<protein>
    <submittedName>
        <fullName evidence="1">Uncharacterized protein</fullName>
    </submittedName>
</protein>
<comment type="caution">
    <text evidence="1">The sequence shown here is derived from an EMBL/GenBank/DDBJ whole genome shotgun (WGS) entry which is preliminary data.</text>
</comment>
<sequence length="79" mass="8194">MSISKAVALAEFTDPSFGGGPALLRVTIPSRTPAAWLPLVGDPALRYQCELLLGPGHALHLSNVDYAGGGLPVLDVEVI</sequence>
<evidence type="ECO:0000313" key="1">
    <source>
        <dbReference type="EMBL" id="EME55835.1"/>
    </source>
</evidence>
<organism evidence="1 2">
    <name type="scientific">Rhodococcus ruber BKS 20-38</name>
    <dbReference type="NCBI Taxonomy" id="1278076"/>
    <lineage>
        <taxon>Bacteria</taxon>
        <taxon>Bacillati</taxon>
        <taxon>Actinomycetota</taxon>
        <taxon>Actinomycetes</taxon>
        <taxon>Mycobacteriales</taxon>
        <taxon>Nocardiaceae</taxon>
        <taxon>Rhodococcus</taxon>
    </lineage>
</organism>
<accession>M2Y2P5</accession>
<dbReference type="Proteomes" id="UP000011731">
    <property type="component" value="Unassembled WGS sequence"/>
</dbReference>
<dbReference type="EMBL" id="AOEX01000084">
    <property type="protein sequence ID" value="EME55835.1"/>
    <property type="molecule type" value="Genomic_DNA"/>
</dbReference>
<reference evidence="1 2" key="1">
    <citation type="journal article" date="2013" name="Genome Announc.">
        <title>Draft Genome Sequence of Rhodococcus ruber Strain BKS 20-38.</title>
        <authorList>
            <person name="Bala M."/>
            <person name="Kumar S."/>
            <person name="Raghava G.P."/>
            <person name="Mayilraj S."/>
        </authorList>
    </citation>
    <scope>NUCLEOTIDE SEQUENCE [LARGE SCALE GENOMIC DNA]</scope>
    <source>
        <strain evidence="1 2">BKS 20-38</strain>
    </source>
</reference>
<dbReference type="PATRIC" id="fig|1278076.4.peg.4604"/>
<keyword evidence="2" id="KW-1185">Reference proteome</keyword>
<proteinExistence type="predicted"/>
<dbReference type="Gene3D" id="3.90.176.10">
    <property type="entry name" value="Toxin ADP-ribosyltransferase, Chain A, domain 1"/>
    <property type="match status" value="1"/>
</dbReference>
<evidence type="ECO:0000313" key="2">
    <source>
        <dbReference type="Proteomes" id="UP000011731"/>
    </source>
</evidence>